<evidence type="ECO:0008006" key="5">
    <source>
        <dbReference type="Google" id="ProtNLM"/>
    </source>
</evidence>
<dbReference type="Proteomes" id="UP000280008">
    <property type="component" value="Unassembled WGS sequence"/>
</dbReference>
<keyword evidence="2" id="KW-1133">Transmembrane helix</keyword>
<keyword evidence="2" id="KW-0812">Transmembrane</keyword>
<organism evidence="3 4">
    <name type="scientific">Frondihabitans australicus</name>
    <dbReference type="NCBI Taxonomy" id="386892"/>
    <lineage>
        <taxon>Bacteria</taxon>
        <taxon>Bacillati</taxon>
        <taxon>Actinomycetota</taxon>
        <taxon>Actinomycetes</taxon>
        <taxon>Micrococcales</taxon>
        <taxon>Microbacteriaceae</taxon>
        <taxon>Frondihabitans</taxon>
    </lineage>
</organism>
<feature type="region of interest" description="Disordered" evidence="1">
    <location>
        <begin position="46"/>
        <end position="96"/>
    </location>
</feature>
<accession>A0A495IJ09</accession>
<name>A0A495IJ09_9MICO</name>
<protein>
    <recommendedName>
        <fullName evidence="5">DUF4232 domain-containing protein</fullName>
    </recommendedName>
</protein>
<sequence>MSSFKHPVGSRPSRVYWRRRATAILVLVLVVVFIVIAVRSVAGSGATPVATASPTATPSTAPTVTAPTSGATSAPAPTATATAGASGSGSSSDGTCTASDITLKPIADKETYSSLEQPKISMSITNTSSSKCTIDLGSAEQVLTVTSGSETYWTSKDCQVNGTHQNVTMTAGQTLTTPSITWDRTRSSTSTCSSTRSSVPAGGASYHLSVSVGSITSSTSALMILN</sequence>
<proteinExistence type="predicted"/>
<evidence type="ECO:0000256" key="1">
    <source>
        <dbReference type="SAM" id="MobiDB-lite"/>
    </source>
</evidence>
<evidence type="ECO:0000313" key="4">
    <source>
        <dbReference type="Proteomes" id="UP000280008"/>
    </source>
</evidence>
<gene>
    <name evidence="3" type="ORF">C8E83_2840</name>
</gene>
<keyword evidence="4" id="KW-1185">Reference proteome</keyword>
<evidence type="ECO:0000313" key="3">
    <source>
        <dbReference type="EMBL" id="RKR75690.1"/>
    </source>
</evidence>
<feature type="transmembrane region" description="Helical" evidence="2">
    <location>
        <begin position="21"/>
        <end position="42"/>
    </location>
</feature>
<keyword evidence="2" id="KW-0472">Membrane</keyword>
<dbReference type="OrthoDB" id="5189092at2"/>
<evidence type="ECO:0000256" key="2">
    <source>
        <dbReference type="SAM" id="Phobius"/>
    </source>
</evidence>
<dbReference type="AlphaFoldDB" id="A0A495IJ09"/>
<comment type="caution">
    <text evidence="3">The sequence shown here is derived from an EMBL/GenBank/DDBJ whole genome shotgun (WGS) entry which is preliminary data.</text>
</comment>
<reference evidence="3 4" key="1">
    <citation type="submission" date="2018-10" db="EMBL/GenBank/DDBJ databases">
        <title>Sequencing the genomes of 1000 actinobacteria strains.</title>
        <authorList>
            <person name="Klenk H.-P."/>
        </authorList>
    </citation>
    <scope>NUCLEOTIDE SEQUENCE [LARGE SCALE GENOMIC DNA]</scope>
    <source>
        <strain evidence="3 4">DSM 17894</strain>
    </source>
</reference>
<dbReference type="EMBL" id="RBKS01000001">
    <property type="protein sequence ID" value="RKR75690.1"/>
    <property type="molecule type" value="Genomic_DNA"/>
</dbReference>
<dbReference type="RefSeq" id="WP_121370458.1">
    <property type="nucleotide sequence ID" value="NZ_RBKS01000001.1"/>
</dbReference>